<proteinExistence type="predicted"/>
<evidence type="ECO:0000256" key="2">
    <source>
        <dbReference type="ARBA" id="ARBA00022723"/>
    </source>
</evidence>
<dbReference type="Pfam" id="PF02633">
    <property type="entry name" value="Creatininase"/>
    <property type="match status" value="1"/>
</dbReference>
<comment type="caution">
    <text evidence="5">The sequence shown here is derived from an EMBL/GenBank/DDBJ whole genome shotgun (WGS) entry which is preliminary data.</text>
</comment>
<dbReference type="GO" id="GO:0046872">
    <property type="term" value="F:metal ion binding"/>
    <property type="evidence" value="ECO:0007669"/>
    <property type="project" value="UniProtKB-KW"/>
</dbReference>
<dbReference type="PANTHER" id="PTHR35005">
    <property type="entry name" value="3-DEHYDRO-SCYLLO-INOSOSE HYDROLASE"/>
    <property type="match status" value="1"/>
</dbReference>
<feature type="non-terminal residue" evidence="5">
    <location>
        <position position="227"/>
    </location>
</feature>
<name>X1D4R7_9ZZZZ</name>
<dbReference type="Gene3D" id="3.40.50.10310">
    <property type="entry name" value="Creatininase"/>
    <property type="match status" value="1"/>
</dbReference>
<dbReference type="EMBL" id="BART01020367">
    <property type="protein sequence ID" value="GAH03270.1"/>
    <property type="molecule type" value="Genomic_DNA"/>
</dbReference>
<dbReference type="InterPro" id="IPR024087">
    <property type="entry name" value="Creatininase-like_sf"/>
</dbReference>
<keyword evidence="4" id="KW-0862">Zinc</keyword>
<evidence type="ECO:0000256" key="3">
    <source>
        <dbReference type="ARBA" id="ARBA00022801"/>
    </source>
</evidence>
<sequence length="227" mass="25223">MKKILWAEMTMEEIESVDKEYTVVLFPVGSVEGHGPHLPVKCDSHNVTELCKRVALEAGKQEINVMVVPTLMFGYSEWMAYPGKLSLDADTFMTVVRKVCESIIDNDFKKIIIVNGHGGNPSCLYVAAQQLYNKHKIIIPVMDWFKVVADSVGDIIQTTMWHADEGETSVSLALDMNVEMSKAGKETPRSPLKSFDQTNLGLSQVQYCIPFTTITERSVTGIMGDAT</sequence>
<dbReference type="AlphaFoldDB" id="X1D4R7"/>
<reference evidence="5" key="1">
    <citation type="journal article" date="2014" name="Front. Microbiol.">
        <title>High frequency of phylogenetically diverse reductive dehalogenase-homologous genes in deep subseafloor sedimentary metagenomes.</title>
        <authorList>
            <person name="Kawai M."/>
            <person name="Futagami T."/>
            <person name="Toyoda A."/>
            <person name="Takaki Y."/>
            <person name="Nishi S."/>
            <person name="Hori S."/>
            <person name="Arai W."/>
            <person name="Tsubouchi T."/>
            <person name="Morono Y."/>
            <person name="Uchiyama I."/>
            <person name="Ito T."/>
            <person name="Fujiyama A."/>
            <person name="Inagaki F."/>
            <person name="Takami H."/>
        </authorList>
    </citation>
    <scope>NUCLEOTIDE SEQUENCE</scope>
    <source>
        <strain evidence="5">Expedition CK06-06</strain>
    </source>
</reference>
<dbReference type="PANTHER" id="PTHR35005:SF1">
    <property type="entry name" value="2-AMINO-5-FORMYLAMINO-6-RIBOSYLAMINOPYRIMIDIN-4(3H)-ONE 5'-MONOPHOSPHATE DEFORMYLASE"/>
    <property type="match status" value="1"/>
</dbReference>
<accession>X1D4R7</accession>
<dbReference type="GO" id="GO:0016811">
    <property type="term" value="F:hydrolase activity, acting on carbon-nitrogen (but not peptide) bonds, in linear amides"/>
    <property type="evidence" value="ECO:0007669"/>
    <property type="project" value="TreeGrafter"/>
</dbReference>
<evidence type="ECO:0000256" key="4">
    <source>
        <dbReference type="ARBA" id="ARBA00022833"/>
    </source>
</evidence>
<gene>
    <name evidence="5" type="ORF">S01H4_37859</name>
</gene>
<dbReference type="InterPro" id="IPR003785">
    <property type="entry name" value="Creatininase/forma_Hydrolase"/>
</dbReference>
<dbReference type="GO" id="GO:0009231">
    <property type="term" value="P:riboflavin biosynthetic process"/>
    <property type="evidence" value="ECO:0007669"/>
    <property type="project" value="TreeGrafter"/>
</dbReference>
<organism evidence="5">
    <name type="scientific">marine sediment metagenome</name>
    <dbReference type="NCBI Taxonomy" id="412755"/>
    <lineage>
        <taxon>unclassified sequences</taxon>
        <taxon>metagenomes</taxon>
        <taxon>ecological metagenomes</taxon>
    </lineage>
</organism>
<keyword evidence="2" id="KW-0479">Metal-binding</keyword>
<protein>
    <recommendedName>
        <fullName evidence="6">Creatininase</fullName>
    </recommendedName>
</protein>
<dbReference type="SUPFAM" id="SSF102215">
    <property type="entry name" value="Creatininase"/>
    <property type="match status" value="1"/>
</dbReference>
<evidence type="ECO:0000256" key="1">
    <source>
        <dbReference type="ARBA" id="ARBA00001947"/>
    </source>
</evidence>
<comment type="cofactor">
    <cofactor evidence="1">
        <name>Zn(2+)</name>
        <dbReference type="ChEBI" id="CHEBI:29105"/>
    </cofactor>
</comment>
<keyword evidence="3" id="KW-0378">Hydrolase</keyword>
<evidence type="ECO:0000313" key="5">
    <source>
        <dbReference type="EMBL" id="GAH03270.1"/>
    </source>
</evidence>
<evidence type="ECO:0008006" key="6">
    <source>
        <dbReference type="Google" id="ProtNLM"/>
    </source>
</evidence>